<keyword evidence="4 6" id="KW-1133">Transmembrane helix</keyword>
<accession>A0A5J5JZY0</accession>
<evidence type="ECO:0000256" key="5">
    <source>
        <dbReference type="ARBA" id="ARBA00023136"/>
    </source>
</evidence>
<keyword evidence="5 6" id="KW-0472">Membrane</keyword>
<protein>
    <submittedName>
        <fullName evidence="8">GtrA family protein</fullName>
    </submittedName>
</protein>
<dbReference type="PANTHER" id="PTHR38459">
    <property type="entry name" value="PROPHAGE BACTOPRENOL-LINKED GLUCOSE TRANSLOCASE HOMOLOG"/>
    <property type="match status" value="1"/>
</dbReference>
<evidence type="ECO:0000313" key="8">
    <source>
        <dbReference type="EMBL" id="KAA9377526.1"/>
    </source>
</evidence>
<sequence>MRSSRFARFLTGGALNTAVTYGLFVVLSRWLPPAVAYSAVFLLGIALSYVVNSVFVFRVRASAGSAVRFPAVYLAQYATGLALLTLLTRIGVDGRAALPLTMCVTVPLTFAMTRHVLVKAASREQPAKEDAGSLSRV</sequence>
<dbReference type="Pfam" id="PF04138">
    <property type="entry name" value="GtrA_DPMS_TM"/>
    <property type="match status" value="1"/>
</dbReference>
<evidence type="ECO:0000256" key="4">
    <source>
        <dbReference type="ARBA" id="ARBA00022989"/>
    </source>
</evidence>
<evidence type="ECO:0000256" key="2">
    <source>
        <dbReference type="ARBA" id="ARBA00009399"/>
    </source>
</evidence>
<comment type="subcellular location">
    <subcellularLocation>
        <location evidence="1">Membrane</location>
        <topology evidence="1">Multi-pass membrane protein</topology>
    </subcellularLocation>
</comment>
<feature type="transmembrane region" description="Helical" evidence="6">
    <location>
        <begin position="96"/>
        <end position="117"/>
    </location>
</feature>
<feature type="domain" description="GtrA/DPMS transmembrane" evidence="7">
    <location>
        <begin position="8"/>
        <end position="116"/>
    </location>
</feature>
<feature type="transmembrane region" description="Helical" evidence="6">
    <location>
        <begin position="34"/>
        <end position="57"/>
    </location>
</feature>
<gene>
    <name evidence="8" type="ORF">F5972_17980</name>
</gene>
<evidence type="ECO:0000256" key="6">
    <source>
        <dbReference type="SAM" id="Phobius"/>
    </source>
</evidence>
<evidence type="ECO:0000256" key="1">
    <source>
        <dbReference type="ARBA" id="ARBA00004141"/>
    </source>
</evidence>
<keyword evidence="3 6" id="KW-0812">Transmembrane</keyword>
<comment type="similarity">
    <text evidence="2">Belongs to the GtrA family.</text>
</comment>
<comment type="caution">
    <text evidence="8">The sequence shown here is derived from an EMBL/GenBank/DDBJ whole genome shotgun (WGS) entry which is preliminary data.</text>
</comment>
<dbReference type="RefSeq" id="WP_150934719.1">
    <property type="nucleotide sequence ID" value="NZ_VYTZ01000006.1"/>
</dbReference>
<evidence type="ECO:0000313" key="9">
    <source>
        <dbReference type="Proteomes" id="UP000327011"/>
    </source>
</evidence>
<dbReference type="EMBL" id="VYTZ01000006">
    <property type="protein sequence ID" value="KAA9377526.1"/>
    <property type="molecule type" value="Genomic_DNA"/>
</dbReference>
<feature type="transmembrane region" description="Helical" evidence="6">
    <location>
        <begin position="69"/>
        <end position="90"/>
    </location>
</feature>
<dbReference type="GO" id="GO:0005886">
    <property type="term" value="C:plasma membrane"/>
    <property type="evidence" value="ECO:0007669"/>
    <property type="project" value="TreeGrafter"/>
</dbReference>
<evidence type="ECO:0000256" key="3">
    <source>
        <dbReference type="ARBA" id="ARBA00022692"/>
    </source>
</evidence>
<dbReference type="InterPro" id="IPR051401">
    <property type="entry name" value="GtrA_CellWall_Glycosyl"/>
</dbReference>
<reference evidence="8 9" key="1">
    <citation type="submission" date="2019-09" db="EMBL/GenBank/DDBJ databases">
        <title>Screening of Novel Bioactive Compounds from Soil-Associated.</title>
        <authorList>
            <person name="Gong X."/>
        </authorList>
    </citation>
    <scope>NUCLEOTIDE SEQUENCE [LARGE SCALE GENOMIC DNA]</scope>
    <source>
        <strain evidence="8 9">Gxj-6</strain>
    </source>
</reference>
<keyword evidence="9" id="KW-1185">Reference proteome</keyword>
<evidence type="ECO:0000259" key="7">
    <source>
        <dbReference type="Pfam" id="PF04138"/>
    </source>
</evidence>
<name>A0A5J5JZY0_9ACTN</name>
<organism evidence="8 9">
    <name type="scientific">Microbispora cellulosiformans</name>
    <dbReference type="NCBI Taxonomy" id="2614688"/>
    <lineage>
        <taxon>Bacteria</taxon>
        <taxon>Bacillati</taxon>
        <taxon>Actinomycetota</taxon>
        <taxon>Actinomycetes</taxon>
        <taxon>Streptosporangiales</taxon>
        <taxon>Streptosporangiaceae</taxon>
        <taxon>Microbispora</taxon>
    </lineage>
</organism>
<dbReference type="PANTHER" id="PTHR38459:SF1">
    <property type="entry name" value="PROPHAGE BACTOPRENOL-LINKED GLUCOSE TRANSLOCASE HOMOLOG"/>
    <property type="match status" value="1"/>
</dbReference>
<dbReference type="AlphaFoldDB" id="A0A5J5JZY0"/>
<dbReference type="Proteomes" id="UP000327011">
    <property type="component" value="Unassembled WGS sequence"/>
</dbReference>
<feature type="transmembrane region" description="Helical" evidence="6">
    <location>
        <begin position="7"/>
        <end position="28"/>
    </location>
</feature>
<proteinExistence type="inferred from homology"/>
<dbReference type="GO" id="GO:0000271">
    <property type="term" value="P:polysaccharide biosynthetic process"/>
    <property type="evidence" value="ECO:0007669"/>
    <property type="project" value="InterPro"/>
</dbReference>
<dbReference type="InterPro" id="IPR007267">
    <property type="entry name" value="GtrA_DPMS_TM"/>
</dbReference>